<reference evidence="1 2" key="2">
    <citation type="journal article" date="2013" name="Plant Cell Physiol.">
        <title>Rice Annotation Project Database (RAP-DB): an integrative and interactive database for rice genomics.</title>
        <authorList>
            <person name="Sakai H."/>
            <person name="Lee S.S."/>
            <person name="Tanaka T."/>
            <person name="Numa H."/>
            <person name="Kim J."/>
            <person name="Kawahara Y."/>
            <person name="Wakimoto H."/>
            <person name="Yang C.C."/>
            <person name="Iwamoto M."/>
            <person name="Abe T."/>
            <person name="Yamada Y."/>
            <person name="Muto A."/>
            <person name="Inokuchi H."/>
            <person name="Ikemura T."/>
            <person name="Matsumoto T."/>
            <person name="Sasaki T."/>
            <person name="Itoh T."/>
        </authorList>
    </citation>
    <scope>NUCLEOTIDE SEQUENCE [LARGE SCALE GENOMIC DNA]</scope>
    <source>
        <strain evidence="2">cv. Nipponbare</strain>
    </source>
</reference>
<organism evidence="1 2">
    <name type="scientific">Oryza sativa subsp. japonica</name>
    <name type="common">Rice</name>
    <dbReference type="NCBI Taxonomy" id="39947"/>
    <lineage>
        <taxon>Eukaryota</taxon>
        <taxon>Viridiplantae</taxon>
        <taxon>Streptophyta</taxon>
        <taxon>Embryophyta</taxon>
        <taxon>Tracheophyta</taxon>
        <taxon>Spermatophyta</taxon>
        <taxon>Magnoliopsida</taxon>
        <taxon>Liliopsida</taxon>
        <taxon>Poales</taxon>
        <taxon>Poaceae</taxon>
        <taxon>BOP clade</taxon>
        <taxon>Oryzoideae</taxon>
        <taxon>Oryzeae</taxon>
        <taxon>Oryzinae</taxon>
        <taxon>Oryza</taxon>
        <taxon>Oryza sativa</taxon>
    </lineage>
</organism>
<name>A0A0P0W7I4_ORYSJ</name>
<gene>
    <name evidence="1" type="ordered locus">Os04g0184900</name>
    <name evidence="1" type="ORF">OSNPB_040184900</name>
</gene>
<dbReference type="Proteomes" id="UP000059680">
    <property type="component" value="Chromosome 4"/>
</dbReference>
<reference evidence="1 2" key="3">
    <citation type="journal article" date="2013" name="Rice">
        <title>Improvement of the Oryza sativa Nipponbare reference genome using next generation sequence and optical map data.</title>
        <authorList>
            <person name="Kawahara Y."/>
            <person name="de la Bastide M."/>
            <person name="Hamilton J.P."/>
            <person name="Kanamori H."/>
            <person name="McCombie W.R."/>
            <person name="Ouyang S."/>
            <person name="Schwartz D.C."/>
            <person name="Tanaka T."/>
            <person name="Wu J."/>
            <person name="Zhou S."/>
            <person name="Childs K.L."/>
            <person name="Davidson R.M."/>
            <person name="Lin H."/>
            <person name="Quesada-Ocampo L."/>
            <person name="Vaillancourt B."/>
            <person name="Sakai H."/>
            <person name="Lee S.S."/>
            <person name="Kim J."/>
            <person name="Numa H."/>
            <person name="Itoh T."/>
            <person name="Buell C.R."/>
            <person name="Matsumoto T."/>
        </authorList>
    </citation>
    <scope>NUCLEOTIDE SEQUENCE [LARGE SCALE GENOMIC DNA]</scope>
    <source>
        <strain evidence="2">cv. Nipponbare</strain>
    </source>
</reference>
<keyword evidence="2" id="KW-1185">Reference proteome</keyword>
<sequence>MPPMAKMVEASELGVTIASNWCFFISFSNTSVDISLSILSTVFSLGPMPLVFWESVRKLCPKSLSLSCNEDVHC</sequence>
<dbReference type="InParanoid" id="A0A0P0W7I4"/>
<evidence type="ECO:0000313" key="2">
    <source>
        <dbReference type="Proteomes" id="UP000059680"/>
    </source>
</evidence>
<dbReference type="Gramene" id="Os04t0184900-00">
    <property type="protein sequence ID" value="Os04t0184900-00"/>
    <property type="gene ID" value="Os04g0184900"/>
</dbReference>
<protein>
    <submittedName>
        <fullName evidence="1">Os04g0184900 protein</fullName>
    </submittedName>
</protein>
<evidence type="ECO:0000313" key="1">
    <source>
        <dbReference type="EMBL" id="BAS87994.1"/>
    </source>
</evidence>
<dbReference type="EMBL" id="AP014960">
    <property type="protein sequence ID" value="BAS87994.1"/>
    <property type="molecule type" value="Genomic_DNA"/>
</dbReference>
<reference evidence="2" key="1">
    <citation type="journal article" date="2005" name="Nature">
        <title>The map-based sequence of the rice genome.</title>
        <authorList>
            <consortium name="International rice genome sequencing project (IRGSP)"/>
            <person name="Matsumoto T."/>
            <person name="Wu J."/>
            <person name="Kanamori H."/>
            <person name="Katayose Y."/>
            <person name="Fujisawa M."/>
            <person name="Namiki N."/>
            <person name="Mizuno H."/>
            <person name="Yamamoto K."/>
            <person name="Antonio B.A."/>
            <person name="Baba T."/>
            <person name="Sakata K."/>
            <person name="Nagamura Y."/>
            <person name="Aoki H."/>
            <person name="Arikawa K."/>
            <person name="Arita K."/>
            <person name="Bito T."/>
            <person name="Chiden Y."/>
            <person name="Fujitsuka N."/>
            <person name="Fukunaka R."/>
            <person name="Hamada M."/>
            <person name="Harada C."/>
            <person name="Hayashi A."/>
            <person name="Hijishita S."/>
            <person name="Honda M."/>
            <person name="Hosokawa S."/>
            <person name="Ichikawa Y."/>
            <person name="Idonuma A."/>
            <person name="Iijima M."/>
            <person name="Ikeda M."/>
            <person name="Ikeno M."/>
            <person name="Ito K."/>
            <person name="Ito S."/>
            <person name="Ito T."/>
            <person name="Ito Y."/>
            <person name="Ito Y."/>
            <person name="Iwabuchi A."/>
            <person name="Kamiya K."/>
            <person name="Karasawa W."/>
            <person name="Kurita K."/>
            <person name="Katagiri S."/>
            <person name="Kikuta A."/>
            <person name="Kobayashi H."/>
            <person name="Kobayashi N."/>
            <person name="Machita K."/>
            <person name="Maehara T."/>
            <person name="Masukawa M."/>
            <person name="Mizubayashi T."/>
            <person name="Mukai Y."/>
            <person name="Nagasaki H."/>
            <person name="Nagata Y."/>
            <person name="Naito S."/>
            <person name="Nakashima M."/>
            <person name="Nakama Y."/>
            <person name="Nakamichi Y."/>
            <person name="Nakamura M."/>
            <person name="Meguro A."/>
            <person name="Negishi M."/>
            <person name="Ohta I."/>
            <person name="Ohta T."/>
            <person name="Okamoto M."/>
            <person name="Ono N."/>
            <person name="Saji S."/>
            <person name="Sakaguchi M."/>
            <person name="Sakai K."/>
            <person name="Shibata M."/>
            <person name="Shimokawa T."/>
            <person name="Song J."/>
            <person name="Takazaki Y."/>
            <person name="Terasawa K."/>
            <person name="Tsugane M."/>
            <person name="Tsuji K."/>
            <person name="Ueda S."/>
            <person name="Waki K."/>
            <person name="Yamagata H."/>
            <person name="Yamamoto M."/>
            <person name="Yamamoto S."/>
            <person name="Yamane H."/>
            <person name="Yoshiki S."/>
            <person name="Yoshihara R."/>
            <person name="Yukawa K."/>
            <person name="Zhong H."/>
            <person name="Yano M."/>
            <person name="Yuan Q."/>
            <person name="Ouyang S."/>
            <person name="Liu J."/>
            <person name="Jones K.M."/>
            <person name="Gansberger K."/>
            <person name="Moffat K."/>
            <person name="Hill J."/>
            <person name="Bera J."/>
            <person name="Fadrosh D."/>
            <person name="Jin S."/>
            <person name="Johri S."/>
            <person name="Kim M."/>
            <person name="Overton L."/>
            <person name="Reardon M."/>
            <person name="Tsitrin T."/>
            <person name="Vuong H."/>
            <person name="Weaver B."/>
            <person name="Ciecko A."/>
            <person name="Tallon L."/>
            <person name="Jackson J."/>
            <person name="Pai G."/>
            <person name="Aken S.V."/>
            <person name="Utterback T."/>
            <person name="Reidmuller S."/>
            <person name="Feldblyum T."/>
            <person name="Hsiao J."/>
            <person name="Zismann V."/>
            <person name="Iobst S."/>
            <person name="de Vazeille A.R."/>
            <person name="Buell C.R."/>
            <person name="Ying K."/>
            <person name="Li Y."/>
            <person name="Lu T."/>
            <person name="Huang Y."/>
            <person name="Zhao Q."/>
            <person name="Feng Q."/>
            <person name="Zhang L."/>
            <person name="Zhu J."/>
            <person name="Weng Q."/>
            <person name="Mu J."/>
            <person name="Lu Y."/>
            <person name="Fan D."/>
            <person name="Liu Y."/>
            <person name="Guan J."/>
            <person name="Zhang Y."/>
            <person name="Yu S."/>
            <person name="Liu X."/>
            <person name="Zhang Y."/>
            <person name="Hong G."/>
            <person name="Han B."/>
            <person name="Choisne N."/>
            <person name="Demange N."/>
            <person name="Orjeda G."/>
            <person name="Samain S."/>
            <person name="Cattolico L."/>
            <person name="Pelletier E."/>
            <person name="Couloux A."/>
            <person name="Segurens B."/>
            <person name="Wincker P."/>
            <person name="D'Hont A."/>
            <person name="Scarpelli C."/>
            <person name="Weissenbach J."/>
            <person name="Salanoubat M."/>
            <person name="Quetier F."/>
            <person name="Yu Y."/>
            <person name="Kim H.R."/>
            <person name="Rambo T."/>
            <person name="Currie J."/>
            <person name="Collura K."/>
            <person name="Luo M."/>
            <person name="Yang T."/>
            <person name="Ammiraju J.S.S."/>
            <person name="Engler F."/>
            <person name="Soderlund C."/>
            <person name="Wing R.A."/>
            <person name="Palmer L.E."/>
            <person name="de la Bastide M."/>
            <person name="Spiegel L."/>
            <person name="Nascimento L."/>
            <person name="Zutavern T."/>
            <person name="O'Shaughnessy A."/>
            <person name="Dike S."/>
            <person name="Dedhia N."/>
            <person name="Preston R."/>
            <person name="Balija V."/>
            <person name="McCombie W.R."/>
            <person name="Chow T."/>
            <person name="Chen H."/>
            <person name="Chung M."/>
            <person name="Chen C."/>
            <person name="Shaw J."/>
            <person name="Wu H."/>
            <person name="Hsiao K."/>
            <person name="Chao Y."/>
            <person name="Chu M."/>
            <person name="Cheng C."/>
            <person name="Hour A."/>
            <person name="Lee P."/>
            <person name="Lin S."/>
            <person name="Lin Y."/>
            <person name="Liou J."/>
            <person name="Liu S."/>
            <person name="Hsing Y."/>
            <person name="Raghuvanshi S."/>
            <person name="Mohanty A."/>
            <person name="Bharti A.K."/>
            <person name="Gaur A."/>
            <person name="Gupta V."/>
            <person name="Kumar D."/>
            <person name="Ravi V."/>
            <person name="Vij S."/>
            <person name="Kapur A."/>
            <person name="Khurana P."/>
            <person name="Khurana P."/>
            <person name="Khurana J.P."/>
            <person name="Tyagi A.K."/>
            <person name="Gaikwad K."/>
            <person name="Singh A."/>
            <person name="Dalal V."/>
            <person name="Srivastava S."/>
            <person name="Dixit A."/>
            <person name="Pal A.K."/>
            <person name="Ghazi I.A."/>
            <person name="Yadav M."/>
            <person name="Pandit A."/>
            <person name="Bhargava A."/>
            <person name="Sureshbabu K."/>
            <person name="Batra K."/>
            <person name="Sharma T.R."/>
            <person name="Mohapatra T."/>
            <person name="Singh N.K."/>
            <person name="Messing J."/>
            <person name="Nelson A.B."/>
            <person name="Fuks G."/>
            <person name="Kavchok S."/>
            <person name="Keizer G."/>
            <person name="Linton E."/>
            <person name="Llaca V."/>
            <person name="Song R."/>
            <person name="Tanyolac B."/>
            <person name="Young S."/>
            <person name="Ho-Il K."/>
            <person name="Hahn J.H."/>
            <person name="Sangsakoo G."/>
            <person name="Vanavichit A."/>
            <person name="de Mattos Luiz.A.T."/>
            <person name="Zimmer P.D."/>
            <person name="Malone G."/>
            <person name="Dellagostin O."/>
            <person name="de Oliveira A.C."/>
            <person name="Bevan M."/>
            <person name="Bancroft I."/>
            <person name="Minx P."/>
            <person name="Cordum H."/>
            <person name="Wilson R."/>
            <person name="Cheng Z."/>
            <person name="Jin W."/>
            <person name="Jiang J."/>
            <person name="Leong S.A."/>
            <person name="Iwama H."/>
            <person name="Gojobori T."/>
            <person name="Itoh T."/>
            <person name="Niimura Y."/>
            <person name="Fujii Y."/>
            <person name="Habara T."/>
            <person name="Sakai H."/>
            <person name="Sato Y."/>
            <person name="Wilson G."/>
            <person name="Kumar K."/>
            <person name="McCouch S."/>
            <person name="Juretic N."/>
            <person name="Hoen D."/>
            <person name="Wright S."/>
            <person name="Bruskiewich R."/>
            <person name="Bureau T."/>
            <person name="Miyao A."/>
            <person name="Hirochika H."/>
            <person name="Nishikawa T."/>
            <person name="Kadowaki K."/>
            <person name="Sugiura M."/>
            <person name="Burr B."/>
            <person name="Sasaki T."/>
        </authorList>
    </citation>
    <scope>NUCLEOTIDE SEQUENCE [LARGE SCALE GENOMIC DNA]</scope>
    <source>
        <strain evidence="2">cv. Nipponbare</strain>
    </source>
</reference>
<proteinExistence type="predicted"/>
<dbReference type="AlphaFoldDB" id="A0A0P0W7I4"/>
<dbReference type="PaxDb" id="39947-A0A0P0W7I4"/>
<accession>A0A0P0W7I4</accession>